<dbReference type="STRING" id="324925.Ppha_0883"/>
<dbReference type="Gene3D" id="6.10.140.400">
    <property type="match status" value="1"/>
</dbReference>
<keyword evidence="2" id="KW-1185">Reference proteome</keyword>
<dbReference type="Proteomes" id="UP000002724">
    <property type="component" value="Chromosome"/>
</dbReference>
<dbReference type="KEGG" id="pph:Ppha_0883"/>
<protein>
    <submittedName>
        <fullName evidence="1">Uncharacterized protein</fullName>
    </submittedName>
</protein>
<name>B4SF24_PELPB</name>
<organism evidence="1 2">
    <name type="scientific">Pelodictyon phaeoclathratiforme (strain DSM 5477 / BU-1)</name>
    <dbReference type="NCBI Taxonomy" id="324925"/>
    <lineage>
        <taxon>Bacteria</taxon>
        <taxon>Pseudomonadati</taxon>
        <taxon>Chlorobiota</taxon>
        <taxon>Chlorobiia</taxon>
        <taxon>Chlorobiales</taxon>
        <taxon>Chlorobiaceae</taxon>
        <taxon>Chlorobium/Pelodictyon group</taxon>
        <taxon>Pelodictyon</taxon>
    </lineage>
</organism>
<dbReference type="OrthoDB" id="1551495at2"/>
<gene>
    <name evidence="1" type="ordered locus">Ppha_0883</name>
</gene>
<proteinExistence type="predicted"/>
<accession>B4SF24</accession>
<sequence>MKKAWASEGEALHKRHGREFAIPLAQIAVVDADKATREAVEDCHYWANRGCGFVIRFGEMFFDCLKLLVILLRVDALQGEYCWRVLAAAHMNGYYRGGYTFIKYGISAPSP</sequence>
<dbReference type="EMBL" id="CP001110">
    <property type="protein sequence ID" value="ACF43171.1"/>
    <property type="molecule type" value="Genomic_DNA"/>
</dbReference>
<dbReference type="RefSeq" id="WP_012507666.1">
    <property type="nucleotide sequence ID" value="NC_011060.1"/>
</dbReference>
<dbReference type="AlphaFoldDB" id="B4SF24"/>
<reference evidence="1 2" key="1">
    <citation type="submission" date="2008-06" db="EMBL/GenBank/DDBJ databases">
        <title>Complete sequence of Pelodictyon phaeoclathratiforme BU-1.</title>
        <authorList>
            <consortium name="US DOE Joint Genome Institute"/>
            <person name="Lucas S."/>
            <person name="Copeland A."/>
            <person name="Lapidus A."/>
            <person name="Glavina del Rio T."/>
            <person name="Dalin E."/>
            <person name="Tice H."/>
            <person name="Bruce D."/>
            <person name="Goodwin L."/>
            <person name="Pitluck S."/>
            <person name="Schmutz J."/>
            <person name="Larimer F."/>
            <person name="Land M."/>
            <person name="Hauser L."/>
            <person name="Kyrpides N."/>
            <person name="Mikhailova N."/>
            <person name="Liu Z."/>
            <person name="Li T."/>
            <person name="Zhao F."/>
            <person name="Overmann J."/>
            <person name="Bryant D.A."/>
            <person name="Richardson P."/>
        </authorList>
    </citation>
    <scope>NUCLEOTIDE SEQUENCE [LARGE SCALE GENOMIC DNA]</scope>
    <source>
        <strain evidence="2">DSM 5477 / BU-1</strain>
    </source>
</reference>
<dbReference type="Pfam" id="PF11535">
    <property type="entry name" value="Calci_bind_CcbP"/>
    <property type="match status" value="1"/>
</dbReference>
<dbReference type="HOGENOM" id="CLU_2155946_0_0_10"/>
<dbReference type="InterPro" id="IPR020994">
    <property type="entry name" value="Uncharacterised_Ca-bd_CcbP"/>
</dbReference>
<evidence type="ECO:0000313" key="2">
    <source>
        <dbReference type="Proteomes" id="UP000002724"/>
    </source>
</evidence>
<evidence type="ECO:0000313" key="1">
    <source>
        <dbReference type="EMBL" id="ACF43171.1"/>
    </source>
</evidence>